<dbReference type="Proteomes" id="UP000309389">
    <property type="component" value="Unassembled WGS sequence"/>
</dbReference>
<dbReference type="EC" id="2.7.1.180" evidence="1 10"/>
<dbReference type="GO" id="GO:0016740">
    <property type="term" value="F:transferase activity"/>
    <property type="evidence" value="ECO:0007669"/>
    <property type="project" value="UniProtKB-UniRule"/>
</dbReference>
<gene>
    <name evidence="12" type="ORF">E5222_04360</name>
</gene>
<protein>
    <recommendedName>
        <fullName evidence="2 10">FAD:protein FMN transferase</fullName>
        <ecNumber evidence="1 10">2.7.1.180</ecNumber>
    </recommendedName>
    <alternativeName>
        <fullName evidence="8 10">Flavin transferase</fullName>
    </alternativeName>
</protein>
<comment type="cofactor">
    <cofactor evidence="11">
        <name>Mg(2+)</name>
        <dbReference type="ChEBI" id="CHEBI:18420"/>
    </cofactor>
    <cofactor evidence="11">
        <name>Mn(2+)</name>
        <dbReference type="ChEBI" id="CHEBI:29035"/>
    </cofactor>
    <text evidence="11">Magnesium. Can also use manganese.</text>
</comment>
<comment type="similarity">
    <text evidence="10">Belongs to the ApbE family.</text>
</comment>
<dbReference type="OrthoDB" id="9778595at2"/>
<accession>A0A4T3F5C9</accession>
<proteinExistence type="inferred from homology"/>
<feature type="binding site" evidence="11">
    <location>
        <position position="186"/>
    </location>
    <ligand>
        <name>Mg(2+)</name>
        <dbReference type="ChEBI" id="CHEBI:18420"/>
    </ligand>
</feature>
<dbReference type="Gene3D" id="3.10.520.10">
    <property type="entry name" value="ApbE-like domains"/>
    <property type="match status" value="1"/>
</dbReference>
<evidence type="ECO:0000256" key="11">
    <source>
        <dbReference type="PIRSR" id="PIRSR006268-2"/>
    </source>
</evidence>
<evidence type="ECO:0000313" key="13">
    <source>
        <dbReference type="Proteomes" id="UP000309389"/>
    </source>
</evidence>
<evidence type="ECO:0000256" key="8">
    <source>
        <dbReference type="ARBA" id="ARBA00031306"/>
    </source>
</evidence>
<evidence type="ECO:0000256" key="5">
    <source>
        <dbReference type="ARBA" id="ARBA00022723"/>
    </source>
</evidence>
<evidence type="ECO:0000256" key="6">
    <source>
        <dbReference type="ARBA" id="ARBA00022827"/>
    </source>
</evidence>
<evidence type="ECO:0000256" key="9">
    <source>
        <dbReference type="ARBA" id="ARBA00048540"/>
    </source>
</evidence>
<name>A0A4T3F5C9_9SPHN</name>
<dbReference type="GO" id="GO:0046872">
    <property type="term" value="F:metal ion binding"/>
    <property type="evidence" value="ECO:0007669"/>
    <property type="project" value="UniProtKB-UniRule"/>
</dbReference>
<dbReference type="AlphaFoldDB" id="A0A4T3F5C9"/>
<evidence type="ECO:0000256" key="4">
    <source>
        <dbReference type="ARBA" id="ARBA00022679"/>
    </source>
</evidence>
<dbReference type="PANTHER" id="PTHR30040:SF2">
    <property type="entry name" value="FAD:PROTEIN FMN TRANSFERASE"/>
    <property type="match status" value="1"/>
</dbReference>
<keyword evidence="13" id="KW-1185">Reference proteome</keyword>
<keyword evidence="4 10" id="KW-0808">Transferase</keyword>
<dbReference type="PANTHER" id="PTHR30040">
    <property type="entry name" value="THIAMINE BIOSYNTHESIS LIPOPROTEIN APBE"/>
    <property type="match status" value="1"/>
</dbReference>
<dbReference type="InterPro" id="IPR024932">
    <property type="entry name" value="ApbE"/>
</dbReference>
<keyword evidence="6 10" id="KW-0274">FAD</keyword>
<keyword evidence="3 10" id="KW-0285">Flavoprotein</keyword>
<reference evidence="12 13" key="1">
    <citation type="submission" date="2019-04" db="EMBL/GenBank/DDBJ databases">
        <title>Altererythrobacter aquimixticola sp. nov., isolated from sediment of junction between the ocean and a freshwater spring.</title>
        <authorList>
            <person name="Yoon J.-H."/>
        </authorList>
    </citation>
    <scope>NUCLEOTIDE SEQUENCE [LARGE SCALE GENOMIC DNA]</scope>
    <source>
        <strain evidence="12 13">SSKS-13</strain>
    </source>
</reference>
<evidence type="ECO:0000256" key="7">
    <source>
        <dbReference type="ARBA" id="ARBA00022842"/>
    </source>
</evidence>
<evidence type="ECO:0000256" key="1">
    <source>
        <dbReference type="ARBA" id="ARBA00011955"/>
    </source>
</evidence>
<dbReference type="PIRSF" id="PIRSF006268">
    <property type="entry name" value="ApbE"/>
    <property type="match status" value="1"/>
</dbReference>
<dbReference type="Pfam" id="PF02424">
    <property type="entry name" value="ApbE"/>
    <property type="match status" value="1"/>
</dbReference>
<feature type="binding site" evidence="11">
    <location>
        <position position="304"/>
    </location>
    <ligand>
        <name>Mg(2+)</name>
        <dbReference type="ChEBI" id="CHEBI:18420"/>
    </ligand>
</feature>
<evidence type="ECO:0000313" key="12">
    <source>
        <dbReference type="EMBL" id="TIX51689.1"/>
    </source>
</evidence>
<keyword evidence="7 10" id="KW-0460">Magnesium</keyword>
<evidence type="ECO:0000256" key="10">
    <source>
        <dbReference type="PIRNR" id="PIRNR006268"/>
    </source>
</evidence>
<evidence type="ECO:0000256" key="3">
    <source>
        <dbReference type="ARBA" id="ARBA00022630"/>
    </source>
</evidence>
<feature type="binding site" evidence="11">
    <location>
        <position position="300"/>
    </location>
    <ligand>
        <name>Mg(2+)</name>
        <dbReference type="ChEBI" id="CHEBI:18420"/>
    </ligand>
</feature>
<dbReference type="EMBL" id="SSHH01000001">
    <property type="protein sequence ID" value="TIX51689.1"/>
    <property type="molecule type" value="Genomic_DNA"/>
</dbReference>
<keyword evidence="5 10" id="KW-0479">Metal-binding</keyword>
<dbReference type="SUPFAM" id="SSF143631">
    <property type="entry name" value="ApbE-like"/>
    <property type="match status" value="1"/>
</dbReference>
<sequence length="349" mass="37083">MPQVVSSAAPAAEGLLFLPPVLAPVDRLPSGEEIGFGGRIFGTTWSVRMVMRDDASALELFVLRGQLQRACEVILALVDQQMSPWIADSDLNRYNGLPDGGALALREPMRALVGDALVLWQQTGGLFDPFIGEATDLWGFGPVAVGDGLPDAGALSAIRSLRHGDRPCLQGDELIRKAGFQLDLCGIAKGFAVDLLMDRLQAEPGVASVLVEIGGELKGCGVKPDAMPWWVDLDWAEDAGEPRMRLALHDWACASSGVAQRSFVHGERRYSHAIDPATGEPTTSDLAGVTVLAPECWRADALATALLVAGQEGALALANRLAVPCLLIPSESGERPVCSAAMQDWLVDD</sequence>
<comment type="catalytic activity">
    <reaction evidence="9 10">
        <text>L-threonyl-[protein] + FAD = FMN-L-threonyl-[protein] + AMP + H(+)</text>
        <dbReference type="Rhea" id="RHEA:36847"/>
        <dbReference type="Rhea" id="RHEA-COMP:11060"/>
        <dbReference type="Rhea" id="RHEA-COMP:11061"/>
        <dbReference type="ChEBI" id="CHEBI:15378"/>
        <dbReference type="ChEBI" id="CHEBI:30013"/>
        <dbReference type="ChEBI" id="CHEBI:57692"/>
        <dbReference type="ChEBI" id="CHEBI:74257"/>
        <dbReference type="ChEBI" id="CHEBI:456215"/>
        <dbReference type="EC" id="2.7.1.180"/>
    </reaction>
</comment>
<evidence type="ECO:0000256" key="2">
    <source>
        <dbReference type="ARBA" id="ARBA00016337"/>
    </source>
</evidence>
<dbReference type="InterPro" id="IPR003374">
    <property type="entry name" value="ApbE-like_sf"/>
</dbReference>
<organism evidence="12 13">
    <name type="scientific">Alteraurantiacibacter aquimixticola</name>
    <dbReference type="NCBI Taxonomy" id="2489173"/>
    <lineage>
        <taxon>Bacteria</taxon>
        <taxon>Pseudomonadati</taxon>
        <taxon>Pseudomonadota</taxon>
        <taxon>Alphaproteobacteria</taxon>
        <taxon>Sphingomonadales</taxon>
        <taxon>Erythrobacteraceae</taxon>
        <taxon>Alteraurantiacibacter</taxon>
    </lineage>
</organism>
<comment type="caution">
    <text evidence="12">The sequence shown here is derived from an EMBL/GenBank/DDBJ whole genome shotgun (WGS) entry which is preliminary data.</text>
</comment>